<dbReference type="RefSeq" id="WP_146324629.1">
    <property type="nucleotide sequence ID" value="NZ_BAABLR010000070.1"/>
</dbReference>
<dbReference type="AlphaFoldDB" id="A0A5C5UGD6"/>
<proteinExistence type="predicted"/>
<gene>
    <name evidence="3" type="ORF">FRX94_08135</name>
</gene>
<evidence type="ECO:0000313" key="4">
    <source>
        <dbReference type="Proteomes" id="UP000320791"/>
    </source>
</evidence>
<reference evidence="3 4" key="1">
    <citation type="submission" date="2019-08" db="EMBL/GenBank/DDBJ databases">
        <authorList>
            <person name="Lei W."/>
        </authorList>
    </citation>
    <scope>NUCLEOTIDE SEQUENCE [LARGE SCALE GENOMIC DNA]</scope>
    <source>
        <strain evidence="3 4">CCUG 58627</strain>
    </source>
</reference>
<evidence type="ECO:0000256" key="2">
    <source>
        <dbReference type="SAM" id="Phobius"/>
    </source>
</evidence>
<protein>
    <submittedName>
        <fullName evidence="3">Uncharacterized protein</fullName>
    </submittedName>
</protein>
<keyword evidence="2" id="KW-1133">Transmembrane helix</keyword>
<feature type="transmembrane region" description="Helical" evidence="2">
    <location>
        <begin position="581"/>
        <end position="601"/>
    </location>
</feature>
<keyword evidence="4" id="KW-1185">Reference proteome</keyword>
<evidence type="ECO:0000313" key="3">
    <source>
        <dbReference type="EMBL" id="TWT24530.1"/>
    </source>
</evidence>
<feature type="transmembrane region" description="Helical" evidence="2">
    <location>
        <begin position="526"/>
        <end position="554"/>
    </location>
</feature>
<comment type="caution">
    <text evidence="3">The sequence shown here is derived from an EMBL/GenBank/DDBJ whole genome shotgun (WGS) entry which is preliminary data.</text>
</comment>
<dbReference type="EMBL" id="VOHM01000016">
    <property type="protein sequence ID" value="TWT24530.1"/>
    <property type="molecule type" value="Genomic_DNA"/>
</dbReference>
<dbReference type="OrthoDB" id="4427856at2"/>
<feature type="region of interest" description="Disordered" evidence="1">
    <location>
        <begin position="877"/>
        <end position="917"/>
    </location>
</feature>
<sequence length="917" mass="101629">MGARLTVFVGRGPLSAAIRQTLEDLAALNLVVDYLWVDADAFQSSASLTSCVLAAPNGGTSVHFMPLNEALTRTRATKLNIGVINDVSAAAGVVRPDQLAALTEAIDAVDIGRRAPRTNLLLAAVDTPGNAELPLLRGYNNLMLAPEDSIGPDVTPVAYVHGHEGTRYVLHCAAGIASLFGLWEGHADAPVLEMEPAHGETFRLVRAFYRRIDGQEVQQKLKERIFDTSKNPLPLLDHPGQNVAAHYVADYRAFNKECADELIQEYQELLHGPRVEGVSERTRQQTNTGAVGEFLRTYGKNLVTAPKRWLRSNSDELSNLTSQAIQSSLYGTDSRVQVGGGPLLGQENPRMAVAKRINREQVARDYAPLWQSYENMALTMIDAKPRPFGQSPVPRYPSAVGTSELGPVYVAPSAEVVIPGPSVRFGNNLPPQLKAMLRMDSIASYDQIEADRYRDTLSKQAEFRHRNIGQIIGDFGHWRSKHSDSFAVNVSDRLVQTMHDLDREATKWQASAKQLRNRREQQPKNLATAIMVLRWLGYVSFWSWAAFLGLWAVFRTNLDAQGLPTYQWVRAFEMSETSTKATFLGTWFVLWLVLYMSQVFLETRDEIRLLNRRRTLISDIEAAETNYVTCLEAQERIKIGYHQFVALSHQLGAVCERPFGTVRQYRVDNVIPTNDMPDSVLLAEATPDDAVIEKVARSFRAGMYRQGWMQGHVHEGRTLATAQLEHQAGIPVRTDNLHALTGRGTGTALDSMGILMAGPEYNSVDRSVDEWGSITQGLKEVVRREHAEILQPMRINRGGKKTQAPALQSLRSTAQVGSFNAEFITEAGRIHAVDKVDVAYFRPGGSELDAIGVSEVLIQVSRPARAEDIRVGVPRRMRVEKPEAQPPVSGDDWMPPPPSADRTPTASPTYMPGEGEF</sequence>
<keyword evidence="2" id="KW-0472">Membrane</keyword>
<name>A0A5C5UGD6_9CORY</name>
<evidence type="ECO:0000256" key="1">
    <source>
        <dbReference type="SAM" id="MobiDB-lite"/>
    </source>
</evidence>
<dbReference type="Proteomes" id="UP000320791">
    <property type="component" value="Unassembled WGS sequence"/>
</dbReference>
<organism evidence="3 4">
    <name type="scientific">Corynebacterium canis</name>
    <dbReference type="NCBI Taxonomy" id="679663"/>
    <lineage>
        <taxon>Bacteria</taxon>
        <taxon>Bacillati</taxon>
        <taxon>Actinomycetota</taxon>
        <taxon>Actinomycetes</taxon>
        <taxon>Mycobacteriales</taxon>
        <taxon>Corynebacteriaceae</taxon>
        <taxon>Corynebacterium</taxon>
    </lineage>
</organism>
<accession>A0A5C5UGD6</accession>
<keyword evidence="2" id="KW-0812">Transmembrane</keyword>